<dbReference type="Pfam" id="PF00364">
    <property type="entry name" value="Biotin_lipoyl"/>
    <property type="match status" value="1"/>
</dbReference>
<evidence type="ECO:0000313" key="27">
    <source>
        <dbReference type="EMBL" id="CAJ0603442.1"/>
    </source>
</evidence>
<dbReference type="InterPro" id="IPR011053">
    <property type="entry name" value="Single_hybrid_motif"/>
</dbReference>
<dbReference type="Proteomes" id="UP001176961">
    <property type="component" value="Unassembled WGS sequence"/>
</dbReference>
<keyword evidence="17 23" id="KW-0067">ATP-binding</keyword>
<keyword evidence="19 24" id="KW-0472">Membrane</keyword>
<dbReference type="SMART" id="SM00878">
    <property type="entry name" value="Biotin_carb_C"/>
    <property type="match status" value="1"/>
</dbReference>
<evidence type="ECO:0000256" key="2">
    <source>
        <dbReference type="ARBA" id="ARBA00001953"/>
    </source>
</evidence>
<evidence type="ECO:0000256" key="7">
    <source>
        <dbReference type="ARBA" id="ARBA00011276"/>
    </source>
</evidence>
<dbReference type="GO" id="GO:0005524">
    <property type="term" value="F:ATP binding"/>
    <property type="evidence" value="ECO:0007669"/>
    <property type="project" value="UniProtKB-UniRule"/>
</dbReference>
<dbReference type="PANTHER" id="PTHR18866:SF33">
    <property type="entry name" value="METHYLCROTONOYL-COA CARBOXYLASE SUBUNIT ALPHA, MITOCHONDRIAL-RELATED"/>
    <property type="match status" value="1"/>
</dbReference>
<comment type="similarity">
    <text evidence="5">Belongs to the EMC4 family.</text>
</comment>
<evidence type="ECO:0000259" key="25">
    <source>
        <dbReference type="PROSITE" id="PS50975"/>
    </source>
</evidence>
<evidence type="ECO:0000256" key="3">
    <source>
        <dbReference type="ARBA" id="ARBA00003455"/>
    </source>
</evidence>
<dbReference type="Gene3D" id="3.30.470.20">
    <property type="entry name" value="ATP-grasp fold, B domain"/>
    <property type="match status" value="1"/>
</dbReference>
<dbReference type="InterPro" id="IPR011764">
    <property type="entry name" value="Biotin_carboxylation_dom"/>
</dbReference>
<evidence type="ECO:0000256" key="23">
    <source>
        <dbReference type="PROSITE-ProRule" id="PRU00409"/>
    </source>
</evidence>
<accession>A0AA36MBE1</accession>
<keyword evidence="15 23" id="KW-0547">Nucleotide-binding</keyword>
<evidence type="ECO:0000256" key="8">
    <source>
        <dbReference type="ARBA" id="ARBA00012834"/>
    </source>
</evidence>
<dbReference type="SUPFAM" id="SSF52440">
    <property type="entry name" value="PreATP-grasp domain"/>
    <property type="match status" value="1"/>
</dbReference>
<evidence type="ECO:0000256" key="15">
    <source>
        <dbReference type="ARBA" id="ARBA00022741"/>
    </source>
</evidence>
<dbReference type="FunFam" id="3.40.50.150:FF:000092">
    <property type="entry name" value="Leucine carboxyl methyltransferase 1"/>
    <property type="match status" value="1"/>
</dbReference>
<dbReference type="Pfam" id="PF00289">
    <property type="entry name" value="Biotin_carb_N"/>
    <property type="match status" value="1"/>
</dbReference>
<dbReference type="FunFam" id="3.30.470.20:FF:000028">
    <property type="entry name" value="Methylcrotonoyl-CoA carboxylase subunit alpha, mitochondrial"/>
    <property type="match status" value="1"/>
</dbReference>
<evidence type="ECO:0000256" key="12">
    <source>
        <dbReference type="ARBA" id="ARBA00022679"/>
    </source>
</evidence>
<keyword evidence="10" id="KW-0436">Ligase</keyword>
<dbReference type="GO" id="GO:0005789">
    <property type="term" value="C:endoplasmic reticulum membrane"/>
    <property type="evidence" value="ECO:0007669"/>
    <property type="project" value="UniProtKB-SubCell"/>
</dbReference>
<dbReference type="InterPro" id="IPR005482">
    <property type="entry name" value="Biotin_COase_C"/>
</dbReference>
<dbReference type="GO" id="GO:0009966">
    <property type="term" value="P:regulation of signal transduction"/>
    <property type="evidence" value="ECO:0007669"/>
    <property type="project" value="UniProtKB-ARBA"/>
</dbReference>
<dbReference type="InterPro" id="IPR005479">
    <property type="entry name" value="CPAse_ATP-bd"/>
</dbReference>
<dbReference type="SUPFAM" id="SSF51246">
    <property type="entry name" value="Rudiment single hybrid motif"/>
    <property type="match status" value="1"/>
</dbReference>
<dbReference type="SUPFAM" id="SSF51230">
    <property type="entry name" value="Single hybrid motif"/>
    <property type="match status" value="1"/>
</dbReference>
<feature type="domain" description="ATP-grasp" evidence="25">
    <location>
        <begin position="688"/>
        <end position="900"/>
    </location>
</feature>
<dbReference type="InterPro" id="IPR000089">
    <property type="entry name" value="Biotin_lipoyl"/>
</dbReference>
<dbReference type="PROSITE" id="PS50979">
    <property type="entry name" value="BC"/>
    <property type="match status" value="1"/>
</dbReference>
<dbReference type="InterPro" id="IPR007213">
    <property type="entry name" value="Ppm1/Ppm2/Tcmp"/>
</dbReference>
<reference evidence="27" key="1">
    <citation type="submission" date="2023-07" db="EMBL/GenBank/DDBJ databases">
        <authorList>
            <consortium name="CYATHOMIX"/>
        </authorList>
    </citation>
    <scope>NUCLEOTIDE SEQUENCE</scope>
    <source>
        <strain evidence="27">N/A</strain>
    </source>
</reference>
<comment type="cofactor">
    <cofactor evidence="2">
        <name>biotin</name>
        <dbReference type="ChEBI" id="CHEBI:57586"/>
    </cofactor>
</comment>
<dbReference type="EC" id="2.1.1.233" evidence="8"/>
<evidence type="ECO:0000256" key="5">
    <source>
        <dbReference type="ARBA" id="ARBA00007715"/>
    </source>
</evidence>
<proteinExistence type="inferred from homology"/>
<comment type="subunit">
    <text evidence="7">Component of the ER membrane protein complex (EMC).</text>
</comment>
<dbReference type="Gene3D" id="2.40.50.100">
    <property type="match status" value="1"/>
</dbReference>
<evidence type="ECO:0000256" key="14">
    <source>
        <dbReference type="ARBA" id="ARBA00022692"/>
    </source>
</evidence>
<evidence type="ECO:0000313" key="28">
    <source>
        <dbReference type="Proteomes" id="UP001176961"/>
    </source>
</evidence>
<dbReference type="Gene3D" id="3.40.50.150">
    <property type="entry name" value="Vaccinia Virus protein VP39"/>
    <property type="match status" value="1"/>
</dbReference>
<evidence type="ECO:0000256" key="24">
    <source>
        <dbReference type="SAM" id="Phobius"/>
    </source>
</evidence>
<feature type="domain" description="Biotin carboxylation" evidence="26">
    <location>
        <begin position="569"/>
        <end position="1028"/>
    </location>
</feature>
<dbReference type="GO" id="GO:0018423">
    <property type="term" value="F:protein C-terminal leucine carboxyl O-methyltransferase activity"/>
    <property type="evidence" value="ECO:0007669"/>
    <property type="project" value="UniProtKB-EC"/>
</dbReference>
<dbReference type="EMBL" id="CATQJL010000305">
    <property type="protein sequence ID" value="CAJ0603442.1"/>
    <property type="molecule type" value="Genomic_DNA"/>
</dbReference>
<dbReference type="AlphaFoldDB" id="A0AA36MBE1"/>
<dbReference type="InterPro" id="IPR009445">
    <property type="entry name" value="TMEM85/Emc4"/>
</dbReference>
<organism evidence="27 28">
    <name type="scientific">Cylicocyclus nassatus</name>
    <name type="common">Nematode worm</name>
    <dbReference type="NCBI Taxonomy" id="53992"/>
    <lineage>
        <taxon>Eukaryota</taxon>
        <taxon>Metazoa</taxon>
        <taxon>Ecdysozoa</taxon>
        <taxon>Nematoda</taxon>
        <taxon>Chromadorea</taxon>
        <taxon>Rhabditida</taxon>
        <taxon>Rhabditina</taxon>
        <taxon>Rhabditomorpha</taxon>
        <taxon>Strongyloidea</taxon>
        <taxon>Strongylidae</taxon>
        <taxon>Cylicocyclus</taxon>
    </lineage>
</organism>
<keyword evidence="20" id="KW-0092">Biotin</keyword>
<feature type="transmembrane region" description="Helical" evidence="24">
    <location>
        <begin position="418"/>
        <end position="440"/>
    </location>
</feature>
<dbReference type="SUPFAM" id="SSF56059">
    <property type="entry name" value="Glutathione synthetase ATP-binding domain-like"/>
    <property type="match status" value="1"/>
</dbReference>
<dbReference type="PROSITE" id="PS00867">
    <property type="entry name" value="CPSASE_2"/>
    <property type="match status" value="1"/>
</dbReference>
<comment type="subcellular location">
    <subcellularLocation>
        <location evidence="4">Endoplasmic reticulum membrane</location>
        <topology evidence="4">Multi-pass membrane protein</topology>
    </subcellularLocation>
</comment>
<evidence type="ECO:0000256" key="18">
    <source>
        <dbReference type="ARBA" id="ARBA00022989"/>
    </source>
</evidence>
<evidence type="ECO:0000256" key="17">
    <source>
        <dbReference type="ARBA" id="ARBA00022840"/>
    </source>
</evidence>
<name>A0AA36MBE1_CYLNA</name>
<dbReference type="Pfam" id="PF04072">
    <property type="entry name" value="LCM"/>
    <property type="match status" value="1"/>
</dbReference>
<evidence type="ECO:0000256" key="4">
    <source>
        <dbReference type="ARBA" id="ARBA00004477"/>
    </source>
</evidence>
<keyword evidence="18 24" id="KW-1133">Transmembrane helix</keyword>
<dbReference type="CDD" id="cd06850">
    <property type="entry name" value="biotinyl_domain"/>
    <property type="match status" value="1"/>
</dbReference>
<comment type="caution">
    <text evidence="27">The sequence shown here is derived from an EMBL/GenBank/DDBJ whole genome shotgun (WGS) entry which is preliminary data.</text>
</comment>
<dbReference type="InterPro" id="IPR011054">
    <property type="entry name" value="Rudment_hybrid_motif"/>
</dbReference>
<dbReference type="InterPro" id="IPR029063">
    <property type="entry name" value="SAM-dependent_MTases_sf"/>
</dbReference>
<dbReference type="Pfam" id="PF02785">
    <property type="entry name" value="Biotin_carb_C"/>
    <property type="match status" value="1"/>
</dbReference>
<evidence type="ECO:0000256" key="21">
    <source>
        <dbReference type="ARBA" id="ARBA00031143"/>
    </source>
</evidence>
<dbReference type="GO" id="GO:0005739">
    <property type="term" value="C:mitochondrion"/>
    <property type="evidence" value="ECO:0007669"/>
    <property type="project" value="TreeGrafter"/>
</dbReference>
<evidence type="ECO:0000256" key="11">
    <source>
        <dbReference type="ARBA" id="ARBA00022603"/>
    </source>
</evidence>
<dbReference type="Gene3D" id="3.30.700.40">
    <property type="match status" value="1"/>
</dbReference>
<keyword evidence="28" id="KW-1185">Reference proteome</keyword>
<dbReference type="Pfam" id="PF02786">
    <property type="entry name" value="CPSase_L_D2"/>
    <property type="match status" value="1"/>
</dbReference>
<comment type="catalytic activity">
    <reaction evidence="1">
        <text>[phosphatase 2A protein]-C-terminal L-leucine + S-adenosyl-L-methionine = [phosphatase 2A protein]-C-terminal L-leucine methyl ester + S-adenosyl-L-homocysteine</text>
        <dbReference type="Rhea" id="RHEA:48544"/>
        <dbReference type="Rhea" id="RHEA-COMP:12134"/>
        <dbReference type="Rhea" id="RHEA-COMP:12135"/>
        <dbReference type="ChEBI" id="CHEBI:57856"/>
        <dbReference type="ChEBI" id="CHEBI:59789"/>
        <dbReference type="ChEBI" id="CHEBI:90516"/>
        <dbReference type="ChEBI" id="CHEBI:90517"/>
        <dbReference type="EC" id="2.1.1.233"/>
    </reaction>
</comment>
<dbReference type="GO" id="GO:0046872">
    <property type="term" value="F:metal ion binding"/>
    <property type="evidence" value="ECO:0007669"/>
    <property type="project" value="InterPro"/>
</dbReference>
<keyword evidence="12" id="KW-0808">Transferase</keyword>
<evidence type="ECO:0000256" key="6">
    <source>
        <dbReference type="ARBA" id="ARBA00010703"/>
    </source>
</evidence>
<dbReference type="GO" id="GO:0004485">
    <property type="term" value="F:methylcrotonoyl-CoA carboxylase activity"/>
    <property type="evidence" value="ECO:0007669"/>
    <property type="project" value="TreeGrafter"/>
</dbReference>
<gene>
    <name evidence="27" type="ORF">CYNAS_LOCUS15425</name>
</gene>
<evidence type="ECO:0000256" key="10">
    <source>
        <dbReference type="ARBA" id="ARBA00022598"/>
    </source>
</evidence>
<keyword evidence="11" id="KW-0489">Methyltransferase</keyword>
<dbReference type="FunFam" id="3.40.50.20:FF:000010">
    <property type="entry name" value="Propionyl-CoA carboxylase subunit alpha"/>
    <property type="match status" value="1"/>
</dbReference>
<evidence type="ECO:0000256" key="1">
    <source>
        <dbReference type="ARBA" id="ARBA00000724"/>
    </source>
</evidence>
<protein>
    <recommendedName>
        <fullName evidence="9">ER membrane protein complex subunit 4</fullName>
        <ecNumber evidence="8">2.1.1.233</ecNumber>
    </recommendedName>
    <alternativeName>
        <fullName evidence="21">Transmembrane protein 85</fullName>
    </alternativeName>
    <alternativeName>
        <fullName evidence="22">[Phosphatase 2A protein]-leucine-carboxy methyltransferase 1</fullName>
    </alternativeName>
</protein>
<comment type="function">
    <text evidence="3">Methylates the carboxyl group of the C-terminal leucine residue of protein phosphatase 2A catalytic subunits to form alpha-leucine ester residues.</text>
</comment>
<evidence type="ECO:0000256" key="22">
    <source>
        <dbReference type="ARBA" id="ARBA00032526"/>
    </source>
</evidence>
<keyword evidence="13" id="KW-0949">S-adenosyl-L-methionine</keyword>
<dbReference type="SUPFAM" id="SSF53335">
    <property type="entry name" value="S-adenosyl-L-methionine-dependent methyltransferases"/>
    <property type="match status" value="1"/>
</dbReference>
<dbReference type="InterPro" id="IPR011761">
    <property type="entry name" value="ATP-grasp"/>
</dbReference>
<evidence type="ECO:0000256" key="13">
    <source>
        <dbReference type="ARBA" id="ARBA00022691"/>
    </source>
</evidence>
<evidence type="ECO:0000256" key="16">
    <source>
        <dbReference type="ARBA" id="ARBA00022824"/>
    </source>
</evidence>
<dbReference type="InterPro" id="IPR013815">
    <property type="entry name" value="ATP_grasp_subdomain_1"/>
</dbReference>
<dbReference type="Pfam" id="PF06417">
    <property type="entry name" value="EMC4"/>
    <property type="match status" value="1"/>
</dbReference>
<evidence type="ECO:0000256" key="9">
    <source>
        <dbReference type="ARBA" id="ARBA00020820"/>
    </source>
</evidence>
<comment type="similarity">
    <text evidence="6">Belongs to the methyltransferase superfamily. LCMT family.</text>
</comment>
<dbReference type="Gene3D" id="3.40.50.20">
    <property type="match status" value="1"/>
</dbReference>
<dbReference type="InterPro" id="IPR005481">
    <property type="entry name" value="BC-like_N"/>
</dbReference>
<evidence type="ECO:0000256" key="19">
    <source>
        <dbReference type="ARBA" id="ARBA00023136"/>
    </source>
</evidence>
<dbReference type="Gene3D" id="3.30.1490.20">
    <property type="entry name" value="ATP-grasp fold, A domain"/>
    <property type="match status" value="1"/>
</dbReference>
<keyword evidence="14 24" id="KW-0812">Transmembrane</keyword>
<sequence length="1248" mass="138377">MDPEASFSDETLSASVSMRRRSHSFSDDYSVQRTNDDATQCKFAAVQLGYWKDDFLPRFAYSCGADQNSRRDPEISIGYWARVSAVNLLVERFIEKTQGQCQIISIGCGFDTLYWRLKSAGKSVKKFVDVDFSSVTAKKIRQIRKPGTPDLVSLFSEPPKESQHTDLHCGDYHLVGADLRQWAEFKAKLESVGIDTKLPTLFLAECVLVYISVDQSAELLKHIAEFFDTVAFINYEQVRIKDAFGNVMQKNLEQRGIFLPGLPACGDIDSQKSRFTDNGWNNVTVLDMNTIYKKLLPKNEVSRIESIEHLDEMELLRQLLDHYCLGYAFNDKTEKYTSRLVFPELMSLAQWKLDYSGSSRNCRTADSAYNPPGFHSGATSAQHHVDSEQASEQQEHLAKKRAWDVAMAPAKSLPMNMFMMYMAGRSVSIFPIMMVGMMLWRPAKALFAVNATFKPLEDQNTGSMIVHKIIFILGNLGAIALAIYKVHTMGLLPNTPSDWLEFIPQPQRVQYSIVSTVCNKWMSSCSVLSFVRCSILIFSTRHLRMLRASGNSKYLQRLMSSVNAPLVKKISRVLIANRGEIAIRVMKSARKMGIESVAVFSDADRNALFVKKADKAFHIGPPAAAESYLNIDKIIDTALSAGAQGIHPGYGFLSENAKFAERCAEAGIVFIGPPVKAIRDMGTKSLAKQIMQDAKVPVVQGFHGSDQSDDNLRVHAEKIGYPVMLKAVYGGGGKGMRIAWSPSEFSEKLASARNEAMKSFGNDEMLVEKFVERPRHVEVQVFGDHHNNYVHLWERDCSVQRRHQKIIEEAPAPLISKLHYPHSVNPVSLGKNETRIRLGESAVRAAAAVGYVGAGTVEFILDPKGDFYFMEMNTRLQVEHPITEAITGTDLVEWQLKIAQGEKLPLRQDQIPLKGHAFECRVYAEDTEGGKFMPTAGKLDYVSFPNDARVDTGVVSGDEVSVHYDPMIAKVVVWAEDRASAAAKLDSALSRTLISGLPTNISFVRTVLKHPEFVKGNVYTDFIPDHQKELFAVKKGSPEEVVEGAVGLALLSRPRHPKGPFEQIAFFRVNHPLEQTYKLGEKEVVMAHLSDTEKQVSFDGQVKSVTVSNVSVDDKGVCYTLESDGHRWKAEAIRLQNSALVLGAGQSEYNLSSPDSFEGGDTATGTGMIKSSHAPMPGIIEKVLVKAGDRSDALVVMTAMKMEYIIRAPANCKIASVSCTPGMNVAKNALLVKFASADADQVESKATA</sequence>
<dbReference type="InterPro" id="IPR050856">
    <property type="entry name" value="Biotin_carboxylase_complex"/>
</dbReference>
<dbReference type="GO" id="GO:0032259">
    <property type="term" value="P:methylation"/>
    <property type="evidence" value="ECO:0007669"/>
    <property type="project" value="UniProtKB-KW"/>
</dbReference>
<dbReference type="PROSITE" id="PS50975">
    <property type="entry name" value="ATP_GRASP"/>
    <property type="match status" value="1"/>
</dbReference>
<evidence type="ECO:0000259" key="26">
    <source>
        <dbReference type="PROSITE" id="PS50979"/>
    </source>
</evidence>
<evidence type="ECO:0000256" key="20">
    <source>
        <dbReference type="ARBA" id="ARBA00023267"/>
    </source>
</evidence>
<feature type="transmembrane region" description="Helical" evidence="24">
    <location>
        <begin position="461"/>
        <end position="484"/>
    </location>
</feature>
<dbReference type="FunFam" id="3.30.1490.20:FF:000003">
    <property type="entry name" value="acetyl-CoA carboxylase isoform X1"/>
    <property type="match status" value="1"/>
</dbReference>
<keyword evidence="16" id="KW-0256">Endoplasmic reticulum</keyword>
<dbReference type="PANTHER" id="PTHR18866">
    <property type="entry name" value="CARBOXYLASE:PYRUVATE/ACETYL-COA/PROPIONYL-COA CARBOXYLASE"/>
    <property type="match status" value="1"/>
</dbReference>
<dbReference type="InterPro" id="IPR016185">
    <property type="entry name" value="PreATP-grasp_dom_sf"/>
</dbReference>